<evidence type="ECO:0000313" key="2">
    <source>
        <dbReference type="Proteomes" id="UP000267027"/>
    </source>
</evidence>
<dbReference type="PANTHER" id="PTHR21523:SF46">
    <property type="entry name" value="MLT-TEN (MLT-10) RELATED"/>
    <property type="match status" value="1"/>
</dbReference>
<protein>
    <submittedName>
        <fullName evidence="1 3">Uncharacterized protein</fullName>
    </submittedName>
</protein>
<dbReference type="PANTHER" id="PTHR21523">
    <property type="match status" value="1"/>
</dbReference>
<dbReference type="OrthoDB" id="5917548at2759"/>
<organism evidence="3">
    <name type="scientific">Angiostrongylus costaricensis</name>
    <name type="common">Nematode worm</name>
    <dbReference type="NCBI Taxonomy" id="334426"/>
    <lineage>
        <taxon>Eukaryota</taxon>
        <taxon>Metazoa</taxon>
        <taxon>Ecdysozoa</taxon>
        <taxon>Nematoda</taxon>
        <taxon>Chromadorea</taxon>
        <taxon>Rhabditida</taxon>
        <taxon>Rhabditina</taxon>
        <taxon>Rhabditomorpha</taxon>
        <taxon>Strongyloidea</taxon>
        <taxon>Metastrongylidae</taxon>
        <taxon>Angiostrongylus</taxon>
    </lineage>
</organism>
<dbReference type="WBParaSite" id="ACOC_0001276201-mRNA-1">
    <property type="protein sequence ID" value="ACOC_0001276201-mRNA-1"/>
    <property type="gene ID" value="ACOC_0001276201"/>
</dbReference>
<reference evidence="3" key="1">
    <citation type="submission" date="2017-02" db="UniProtKB">
        <authorList>
            <consortium name="WormBaseParasite"/>
        </authorList>
    </citation>
    <scope>IDENTIFICATION</scope>
</reference>
<dbReference type="Proteomes" id="UP000267027">
    <property type="component" value="Unassembled WGS sequence"/>
</dbReference>
<keyword evidence="2" id="KW-1185">Reference proteome</keyword>
<dbReference type="EMBL" id="UYYA01005207">
    <property type="protein sequence ID" value="VDM64348.1"/>
    <property type="molecule type" value="Genomic_DNA"/>
</dbReference>
<dbReference type="InterPro" id="IPR006954">
    <property type="entry name" value="Mlt-10-like"/>
</dbReference>
<reference evidence="1 2" key="2">
    <citation type="submission" date="2018-11" db="EMBL/GenBank/DDBJ databases">
        <authorList>
            <consortium name="Pathogen Informatics"/>
        </authorList>
    </citation>
    <scope>NUCLEOTIDE SEQUENCE [LARGE SCALE GENOMIC DNA]</scope>
    <source>
        <strain evidence="1 2">Costa Rica</strain>
    </source>
</reference>
<dbReference type="STRING" id="334426.A0A0R3Q190"/>
<dbReference type="AlphaFoldDB" id="A0A0R3Q190"/>
<sequence>MKKKKAENICSAFIRLTYTVINKRGVHRRFYQDYRDFISVNCTFRENSEESPAFVQEPAGFISSLRITRRVEFKNNSRTQNMPSDTVGNNRKKKIVTERKSLPPLMSPSPTSPIHRMSKLFTSLFAKERKVDLRRKWSATYNKMIELSKVLEENEELPGARVFSTRVYDLVMDNAKNTSANHVQVDMPPFLKKVFDLVSSFKGGSSSRILSPRIAPVVPQIRPRKGVLSPSVFPFYNDEREEQILPIPKVLRNLDSFALGKKLLSATERIGERFEKLRNSLSNVQKKEMDKRGFTFLEPTQMKKLYKMREDISFFVDLSNNLGTHHTHQSASTRSCNPPELPIDLERLKVPEVGAMLDEYDALPKEHREETLWEAIAKIAGKTHRRKRQISVLTPSILSPVLFSPVFGASILGPVALSPSVFSPVILAPSVLSPVMLSPSVGVPVILSPSVLSPSVLNPGFLNVAVLSPSALAPSVLSPEVASLSILSPFVLSPSILSPAALAGSVLSPGALSPNILGRGFLIATVLSPSFLSCQPMPVKEIGKHTFQAKKMFRNYRFFSKFLFNK</sequence>
<name>A0A0R3Q190_ANGCS</name>
<accession>A0A0R3Q190</accession>
<evidence type="ECO:0000313" key="3">
    <source>
        <dbReference type="WBParaSite" id="ACOC_0001276201-mRNA-1"/>
    </source>
</evidence>
<proteinExistence type="predicted"/>
<gene>
    <name evidence="1" type="ORF">ACOC_LOCUS12763</name>
</gene>
<dbReference type="OMA" id="FYNDERE"/>
<dbReference type="Pfam" id="PF04870">
    <property type="entry name" value="Moulting_cycle"/>
    <property type="match status" value="1"/>
</dbReference>
<evidence type="ECO:0000313" key="1">
    <source>
        <dbReference type="EMBL" id="VDM64348.1"/>
    </source>
</evidence>